<accession>A0ABD2HNF9</accession>
<dbReference type="Pfam" id="PF01016">
    <property type="entry name" value="Ribosomal_L27"/>
    <property type="match status" value="1"/>
</dbReference>
<sequence length="139" mass="16383">MASKIIPIAVSPSFDFLRRPLPSLDFRRSLFKPPLDSPFCGIYRTNGEICRTDDILVCQRKMNYHPGANVRHQRDRNQHLLKAVCDGTVVITREHCEVNPKNEWMYAQYAYRDFENIYKLTFNVIPRRMSNTFKLISEE</sequence>
<proteinExistence type="predicted"/>
<dbReference type="AlphaFoldDB" id="A0ABD2HNF9"/>
<reference evidence="1 2" key="1">
    <citation type="submission" date="2024-10" db="EMBL/GenBank/DDBJ databases">
        <authorList>
            <person name="Kim D."/>
        </authorList>
    </citation>
    <scope>NUCLEOTIDE SEQUENCE [LARGE SCALE GENOMIC DNA]</scope>
    <source>
        <strain evidence="1">BH-2024</strain>
    </source>
</reference>
<dbReference type="InterPro" id="IPR001684">
    <property type="entry name" value="Ribosomal_bL27"/>
</dbReference>
<organism evidence="1 2">
    <name type="scientific">Heterodera trifolii</name>
    <dbReference type="NCBI Taxonomy" id="157864"/>
    <lineage>
        <taxon>Eukaryota</taxon>
        <taxon>Metazoa</taxon>
        <taxon>Ecdysozoa</taxon>
        <taxon>Nematoda</taxon>
        <taxon>Chromadorea</taxon>
        <taxon>Rhabditida</taxon>
        <taxon>Tylenchina</taxon>
        <taxon>Tylenchomorpha</taxon>
        <taxon>Tylenchoidea</taxon>
        <taxon>Heteroderidae</taxon>
        <taxon>Heteroderinae</taxon>
        <taxon>Heterodera</taxon>
    </lineage>
</organism>
<dbReference type="Gene3D" id="2.40.50.100">
    <property type="match status" value="1"/>
</dbReference>
<dbReference type="SUPFAM" id="SSF110324">
    <property type="entry name" value="Ribosomal L27 protein-like"/>
    <property type="match status" value="1"/>
</dbReference>
<protein>
    <submittedName>
        <fullName evidence="1">Uncharacterized protein</fullName>
    </submittedName>
</protein>
<comment type="caution">
    <text evidence="1">The sequence shown here is derived from an EMBL/GenBank/DDBJ whole genome shotgun (WGS) entry which is preliminary data.</text>
</comment>
<gene>
    <name evidence="1" type="ORF">niasHT_030845</name>
</gene>
<keyword evidence="2" id="KW-1185">Reference proteome</keyword>
<dbReference type="EMBL" id="JBICBT010001408">
    <property type="protein sequence ID" value="KAL3068554.1"/>
    <property type="molecule type" value="Genomic_DNA"/>
</dbReference>
<name>A0ABD2HNF9_9BILA</name>
<evidence type="ECO:0000313" key="1">
    <source>
        <dbReference type="EMBL" id="KAL3068554.1"/>
    </source>
</evidence>
<dbReference type="Proteomes" id="UP001620626">
    <property type="component" value="Unassembled WGS sequence"/>
</dbReference>
<evidence type="ECO:0000313" key="2">
    <source>
        <dbReference type="Proteomes" id="UP001620626"/>
    </source>
</evidence>